<keyword evidence="9" id="KW-1185">Reference proteome</keyword>
<comment type="caution">
    <text evidence="8">The sequence shown here is derived from an EMBL/GenBank/DDBJ whole genome shotgun (WGS) entry which is preliminary data.</text>
</comment>
<dbReference type="InterPro" id="IPR036388">
    <property type="entry name" value="WH-like_DNA-bd_sf"/>
</dbReference>
<feature type="domain" description="HTH luxR-type" evidence="6">
    <location>
        <begin position="145"/>
        <end position="210"/>
    </location>
</feature>
<keyword evidence="4" id="KW-0804">Transcription</keyword>
<accession>A0A9X1L448</accession>
<dbReference type="GO" id="GO:0000160">
    <property type="term" value="P:phosphorelay signal transduction system"/>
    <property type="evidence" value="ECO:0007669"/>
    <property type="project" value="InterPro"/>
</dbReference>
<evidence type="ECO:0000256" key="4">
    <source>
        <dbReference type="ARBA" id="ARBA00023163"/>
    </source>
</evidence>
<protein>
    <submittedName>
        <fullName evidence="8">Response regulator transcription factor</fullName>
    </submittedName>
</protein>
<dbReference type="AlphaFoldDB" id="A0A9X1L448"/>
<dbReference type="Proteomes" id="UP001139199">
    <property type="component" value="Unassembled WGS sequence"/>
</dbReference>
<sequence length="214" mass="24842">MKHNIIIVDDHKMFLDGLQSILTSEINYNIIYTAKNGEQVEKYLNINKEEKIDLIITDISMPKMDGIALNKTIKKQNKNIKTLVISMHSDGERIETLIDNNVDGYVPKYAEKQELLKAIKTILNGEKYFSKEIKATYIENKLSHKKNEEIKLTKREIDVIKLIALEFTTQEIADKLFLSKHTVESYRKNLMTKLDVRNIAGLTKYALKMKYIDC</sequence>
<dbReference type="SMART" id="SM00421">
    <property type="entry name" value="HTH_LUXR"/>
    <property type="match status" value="1"/>
</dbReference>
<dbReference type="Gene3D" id="3.40.50.2300">
    <property type="match status" value="1"/>
</dbReference>
<dbReference type="InterPro" id="IPR058245">
    <property type="entry name" value="NreC/VraR/RcsB-like_REC"/>
</dbReference>
<evidence type="ECO:0000313" key="8">
    <source>
        <dbReference type="EMBL" id="MCB4799154.1"/>
    </source>
</evidence>
<dbReference type="InterPro" id="IPR039420">
    <property type="entry name" value="WalR-like"/>
</dbReference>
<evidence type="ECO:0000256" key="3">
    <source>
        <dbReference type="ARBA" id="ARBA00023125"/>
    </source>
</evidence>
<feature type="domain" description="Response regulatory" evidence="7">
    <location>
        <begin position="4"/>
        <end position="123"/>
    </location>
</feature>
<evidence type="ECO:0000259" key="7">
    <source>
        <dbReference type="PROSITE" id="PS50110"/>
    </source>
</evidence>
<dbReference type="SUPFAM" id="SSF46894">
    <property type="entry name" value="C-terminal effector domain of the bipartite response regulators"/>
    <property type="match status" value="1"/>
</dbReference>
<dbReference type="CDD" id="cd06170">
    <property type="entry name" value="LuxR_C_like"/>
    <property type="match status" value="1"/>
</dbReference>
<keyword evidence="1 5" id="KW-0597">Phosphoprotein</keyword>
<gene>
    <name evidence="8" type="ORF">LG649_09870</name>
</gene>
<dbReference type="SUPFAM" id="SSF52172">
    <property type="entry name" value="CheY-like"/>
    <property type="match status" value="1"/>
</dbReference>
<dbReference type="PRINTS" id="PR00038">
    <property type="entry name" value="HTHLUXR"/>
</dbReference>
<dbReference type="PANTHER" id="PTHR43214">
    <property type="entry name" value="TWO-COMPONENT RESPONSE REGULATOR"/>
    <property type="match status" value="1"/>
</dbReference>
<reference evidence="8" key="1">
    <citation type="submission" date="2021-10" db="EMBL/GenBank/DDBJ databases">
        <title>Tamlana sargassums sp. nov., and Tamlana laminarinivorans sp. nov., two new bacteria isolated from the brown alga.</title>
        <authorList>
            <person name="Li J."/>
        </authorList>
    </citation>
    <scope>NUCLEOTIDE SEQUENCE</scope>
    <source>
        <strain evidence="8">PT2-4</strain>
    </source>
</reference>
<dbReference type="SMART" id="SM00448">
    <property type="entry name" value="REC"/>
    <property type="match status" value="1"/>
</dbReference>
<dbReference type="CDD" id="cd17535">
    <property type="entry name" value="REC_NarL-like"/>
    <property type="match status" value="1"/>
</dbReference>
<proteinExistence type="predicted"/>
<evidence type="ECO:0000256" key="2">
    <source>
        <dbReference type="ARBA" id="ARBA00023015"/>
    </source>
</evidence>
<name>A0A9X1L448_9FLAO</name>
<evidence type="ECO:0000313" key="9">
    <source>
        <dbReference type="Proteomes" id="UP001139199"/>
    </source>
</evidence>
<dbReference type="InterPro" id="IPR011006">
    <property type="entry name" value="CheY-like_superfamily"/>
</dbReference>
<evidence type="ECO:0000256" key="5">
    <source>
        <dbReference type="PROSITE-ProRule" id="PRU00169"/>
    </source>
</evidence>
<keyword evidence="2" id="KW-0805">Transcription regulation</keyword>
<dbReference type="InterPro" id="IPR016032">
    <property type="entry name" value="Sig_transdc_resp-reg_C-effctor"/>
</dbReference>
<dbReference type="InterPro" id="IPR001789">
    <property type="entry name" value="Sig_transdc_resp-reg_receiver"/>
</dbReference>
<evidence type="ECO:0000256" key="1">
    <source>
        <dbReference type="ARBA" id="ARBA00022553"/>
    </source>
</evidence>
<dbReference type="RefSeq" id="WP_226543666.1">
    <property type="nucleotide sequence ID" value="NZ_JAJAPW010000004.1"/>
</dbReference>
<dbReference type="PROSITE" id="PS50110">
    <property type="entry name" value="RESPONSE_REGULATORY"/>
    <property type="match status" value="1"/>
</dbReference>
<dbReference type="InterPro" id="IPR000792">
    <property type="entry name" value="Tscrpt_reg_LuxR_C"/>
</dbReference>
<dbReference type="Gene3D" id="1.10.10.10">
    <property type="entry name" value="Winged helix-like DNA-binding domain superfamily/Winged helix DNA-binding domain"/>
    <property type="match status" value="1"/>
</dbReference>
<dbReference type="GO" id="GO:0003677">
    <property type="term" value="F:DNA binding"/>
    <property type="evidence" value="ECO:0007669"/>
    <property type="project" value="UniProtKB-KW"/>
</dbReference>
<feature type="modified residue" description="4-aspartylphosphate" evidence="5">
    <location>
        <position position="58"/>
    </location>
</feature>
<dbReference type="EMBL" id="JAJAPW010000004">
    <property type="protein sequence ID" value="MCB4799154.1"/>
    <property type="molecule type" value="Genomic_DNA"/>
</dbReference>
<keyword evidence="3" id="KW-0238">DNA-binding</keyword>
<dbReference type="GO" id="GO:0006355">
    <property type="term" value="P:regulation of DNA-templated transcription"/>
    <property type="evidence" value="ECO:0007669"/>
    <property type="project" value="InterPro"/>
</dbReference>
<dbReference type="Pfam" id="PF00196">
    <property type="entry name" value="GerE"/>
    <property type="match status" value="1"/>
</dbReference>
<organism evidence="8 9">
    <name type="scientific">Neotamlana laminarinivorans</name>
    <dbReference type="NCBI Taxonomy" id="2883124"/>
    <lineage>
        <taxon>Bacteria</taxon>
        <taxon>Pseudomonadati</taxon>
        <taxon>Bacteroidota</taxon>
        <taxon>Flavobacteriia</taxon>
        <taxon>Flavobacteriales</taxon>
        <taxon>Flavobacteriaceae</taxon>
        <taxon>Neotamlana</taxon>
    </lineage>
</organism>
<dbReference type="PANTHER" id="PTHR43214:SF41">
    <property type="entry name" value="NITRATE_NITRITE RESPONSE REGULATOR PROTEIN NARP"/>
    <property type="match status" value="1"/>
</dbReference>
<dbReference type="Pfam" id="PF00072">
    <property type="entry name" value="Response_reg"/>
    <property type="match status" value="1"/>
</dbReference>
<dbReference type="PROSITE" id="PS50043">
    <property type="entry name" value="HTH_LUXR_2"/>
    <property type="match status" value="1"/>
</dbReference>
<evidence type="ECO:0000259" key="6">
    <source>
        <dbReference type="PROSITE" id="PS50043"/>
    </source>
</evidence>